<name>A0A9D4L903_DREPO</name>
<proteinExistence type="predicted"/>
<organism evidence="1 2">
    <name type="scientific">Dreissena polymorpha</name>
    <name type="common">Zebra mussel</name>
    <name type="synonym">Mytilus polymorpha</name>
    <dbReference type="NCBI Taxonomy" id="45954"/>
    <lineage>
        <taxon>Eukaryota</taxon>
        <taxon>Metazoa</taxon>
        <taxon>Spiralia</taxon>
        <taxon>Lophotrochozoa</taxon>
        <taxon>Mollusca</taxon>
        <taxon>Bivalvia</taxon>
        <taxon>Autobranchia</taxon>
        <taxon>Heteroconchia</taxon>
        <taxon>Euheterodonta</taxon>
        <taxon>Imparidentia</taxon>
        <taxon>Neoheterodontei</taxon>
        <taxon>Myida</taxon>
        <taxon>Dreissenoidea</taxon>
        <taxon>Dreissenidae</taxon>
        <taxon>Dreissena</taxon>
    </lineage>
</organism>
<reference evidence="1" key="1">
    <citation type="journal article" date="2019" name="bioRxiv">
        <title>The Genome of the Zebra Mussel, Dreissena polymorpha: A Resource for Invasive Species Research.</title>
        <authorList>
            <person name="McCartney M.A."/>
            <person name="Auch B."/>
            <person name="Kono T."/>
            <person name="Mallez S."/>
            <person name="Zhang Y."/>
            <person name="Obille A."/>
            <person name="Becker A."/>
            <person name="Abrahante J.E."/>
            <person name="Garbe J."/>
            <person name="Badalamenti J.P."/>
            <person name="Herman A."/>
            <person name="Mangelson H."/>
            <person name="Liachko I."/>
            <person name="Sullivan S."/>
            <person name="Sone E.D."/>
            <person name="Koren S."/>
            <person name="Silverstein K.A.T."/>
            <person name="Beckman K.B."/>
            <person name="Gohl D.M."/>
        </authorList>
    </citation>
    <scope>NUCLEOTIDE SEQUENCE</scope>
    <source>
        <strain evidence="1">Duluth1</strain>
        <tissue evidence="1">Whole animal</tissue>
    </source>
</reference>
<reference evidence="1" key="2">
    <citation type="submission" date="2020-11" db="EMBL/GenBank/DDBJ databases">
        <authorList>
            <person name="McCartney M.A."/>
            <person name="Auch B."/>
            <person name="Kono T."/>
            <person name="Mallez S."/>
            <person name="Becker A."/>
            <person name="Gohl D.M."/>
            <person name="Silverstein K.A.T."/>
            <person name="Koren S."/>
            <person name="Bechman K.B."/>
            <person name="Herman A."/>
            <person name="Abrahante J.E."/>
            <person name="Garbe J."/>
        </authorList>
    </citation>
    <scope>NUCLEOTIDE SEQUENCE</scope>
    <source>
        <strain evidence="1">Duluth1</strain>
        <tissue evidence="1">Whole animal</tissue>
    </source>
</reference>
<accession>A0A9D4L903</accession>
<dbReference type="AlphaFoldDB" id="A0A9D4L903"/>
<comment type="caution">
    <text evidence="1">The sequence shown here is derived from an EMBL/GenBank/DDBJ whole genome shotgun (WGS) entry which is preliminary data.</text>
</comment>
<keyword evidence="2" id="KW-1185">Reference proteome</keyword>
<sequence length="115" mass="12625">MMSTAEGQRSVSLSRSYVSTNWVAVSKIYKEKKQARNCIKSGTVSSSEQTMPGRRLRYTSCIKPGSSVLSNTEQTMPGKRTGDVYVTSHILVRIASRLSALYLGVVGNVNEYDAL</sequence>
<evidence type="ECO:0000313" key="1">
    <source>
        <dbReference type="EMBL" id="KAH3853675.1"/>
    </source>
</evidence>
<gene>
    <name evidence="1" type="ORF">DPMN_096207</name>
</gene>
<protein>
    <submittedName>
        <fullName evidence="1">Uncharacterized protein</fullName>
    </submittedName>
</protein>
<dbReference type="Proteomes" id="UP000828390">
    <property type="component" value="Unassembled WGS sequence"/>
</dbReference>
<evidence type="ECO:0000313" key="2">
    <source>
        <dbReference type="Proteomes" id="UP000828390"/>
    </source>
</evidence>
<dbReference type="EMBL" id="JAIWYP010000003">
    <property type="protein sequence ID" value="KAH3853675.1"/>
    <property type="molecule type" value="Genomic_DNA"/>
</dbReference>